<feature type="region of interest" description="Disordered" evidence="1">
    <location>
        <begin position="664"/>
        <end position="690"/>
    </location>
</feature>
<name>A0A371IA87_MUCPR</name>
<dbReference type="Pfam" id="PF24626">
    <property type="entry name" value="SH3_Tf2-1"/>
    <property type="match status" value="1"/>
</dbReference>
<dbReference type="Gene3D" id="3.10.10.10">
    <property type="entry name" value="HIV Type 1 Reverse Transcriptase, subunit A, domain 1"/>
    <property type="match status" value="1"/>
</dbReference>
<feature type="compositionally biased region" description="Low complexity" evidence="1">
    <location>
        <begin position="716"/>
        <end position="739"/>
    </location>
</feature>
<dbReference type="CDD" id="cd01647">
    <property type="entry name" value="RT_LTR"/>
    <property type="match status" value="1"/>
</dbReference>
<evidence type="ECO:0000259" key="2">
    <source>
        <dbReference type="Pfam" id="PF00078"/>
    </source>
</evidence>
<dbReference type="AlphaFoldDB" id="A0A371IA87"/>
<feature type="domain" description="Retrotransposon gag" evidence="3">
    <location>
        <begin position="545"/>
        <end position="637"/>
    </location>
</feature>
<reference evidence="5" key="1">
    <citation type="submission" date="2018-05" db="EMBL/GenBank/DDBJ databases">
        <title>Draft genome of Mucuna pruriens seed.</title>
        <authorList>
            <person name="Nnadi N.E."/>
            <person name="Vos R."/>
            <person name="Hasami M.H."/>
            <person name="Devisetty U.K."/>
            <person name="Aguiy J.C."/>
        </authorList>
    </citation>
    <scope>NUCLEOTIDE SEQUENCE [LARGE SCALE GENOMIC DNA]</scope>
    <source>
        <strain evidence="5">JCA_2017</strain>
    </source>
</reference>
<evidence type="ECO:0000256" key="1">
    <source>
        <dbReference type="SAM" id="MobiDB-lite"/>
    </source>
</evidence>
<accession>A0A371IA87</accession>
<dbReference type="SUPFAM" id="SSF56672">
    <property type="entry name" value="DNA/RNA polymerases"/>
    <property type="match status" value="1"/>
</dbReference>
<dbReference type="Proteomes" id="UP000257109">
    <property type="component" value="Unassembled WGS sequence"/>
</dbReference>
<dbReference type="Pfam" id="PF00078">
    <property type="entry name" value="RVT_1"/>
    <property type="match status" value="1"/>
</dbReference>
<dbReference type="InterPro" id="IPR056924">
    <property type="entry name" value="SH3_Tf2-1"/>
</dbReference>
<feature type="non-terminal residue" evidence="5">
    <location>
        <position position="1"/>
    </location>
</feature>
<evidence type="ECO:0000313" key="5">
    <source>
        <dbReference type="EMBL" id="RDY11949.1"/>
    </source>
</evidence>
<dbReference type="InterPro" id="IPR000477">
    <property type="entry name" value="RT_dom"/>
</dbReference>
<proteinExistence type="predicted"/>
<evidence type="ECO:0000259" key="3">
    <source>
        <dbReference type="Pfam" id="PF03732"/>
    </source>
</evidence>
<dbReference type="Gene3D" id="3.30.70.270">
    <property type="match status" value="1"/>
</dbReference>
<feature type="region of interest" description="Disordered" evidence="1">
    <location>
        <begin position="711"/>
        <end position="739"/>
    </location>
</feature>
<feature type="domain" description="Reverse transcriptase" evidence="2">
    <location>
        <begin position="143"/>
        <end position="240"/>
    </location>
</feature>
<feature type="compositionally biased region" description="Basic and acidic residues" evidence="1">
    <location>
        <begin position="402"/>
        <end position="424"/>
    </location>
</feature>
<dbReference type="InterPro" id="IPR043502">
    <property type="entry name" value="DNA/RNA_pol_sf"/>
</dbReference>
<feature type="compositionally biased region" description="Basic and acidic residues" evidence="1">
    <location>
        <begin position="451"/>
        <end position="487"/>
    </location>
</feature>
<dbReference type="PANTHER" id="PTHR35046:SF9">
    <property type="entry name" value="RNA-DIRECTED DNA POLYMERASE"/>
    <property type="match status" value="1"/>
</dbReference>
<sequence>MSENKQKKEKHEIECNEEKSKKMSAFTKTKEVESVLLVKEKLLVLLYFTNEFHSSFPCEVDSLLQKFTDVFPDEVPHGLPPLRGIEHQIDLIPGCPVPNRPAYRTNPEETKEIQKQVNELLQKGFMRESLSPCSVPMEHDTCIDSRAINKITVKYRYPIPKLDDMLDELFGSCVFTKIDLKSGYNQIRMKEGDEWKIVFKTKYGLYEWLVMPCGLTNAPSTFMRLMNHVLRSFIGKFVVMNMLNIFKMFLMSGEKISCMEISKSFVVSSKGISVDEEKVKAIKEWPTLKNANEKEKFVRNLHAKVQAIIEKRNGQYARQANKGHVITFEPGDCVWVHKQKERFPTQRKYKLQPRGDGTFQVLERINGNAYKLDLSTTYGNVSSTLNVADLSLFVVGEEFDSRTNPFEERGNDRNPIDKYNDNLRDTGGPMNRSKTKMMKQSLSNLSLGIKENLEQSKSEAAPKLRRERGQEEEPCKERRGRRDDETPLRDRRNIKDFSRASLDTLKCCIPLFTSDGDVEAFLDWEMNMDQVLECFDYDDYEKVRMVTHEFTRYALVWWNQFYREVREGKRRHAHTWVDLRRELRSKFVLASYTKDLYNKLERIVEEYYKDIEVALLRANMLESNEATMARFLHWLNRDIHDVVKLYHYTSMDDLVHKATRIGRERTKVKRRGASHPKADKNREHYQFQPSHPKATILSASSIWRSMILREDETVDSESSQNKSSSISESNLSNDYSPND</sequence>
<dbReference type="EMBL" id="QJKJ01000551">
    <property type="protein sequence ID" value="RDY11949.1"/>
    <property type="molecule type" value="Genomic_DNA"/>
</dbReference>
<protein>
    <submittedName>
        <fullName evidence="5">Uncharacterized protein</fullName>
    </submittedName>
</protein>
<keyword evidence="6" id="KW-1185">Reference proteome</keyword>
<feature type="region of interest" description="Disordered" evidence="1">
    <location>
        <begin position="402"/>
        <end position="487"/>
    </location>
</feature>
<evidence type="ECO:0000313" key="6">
    <source>
        <dbReference type="Proteomes" id="UP000257109"/>
    </source>
</evidence>
<comment type="caution">
    <text evidence="5">The sequence shown here is derived from an EMBL/GenBank/DDBJ whole genome shotgun (WGS) entry which is preliminary data.</text>
</comment>
<dbReference type="InterPro" id="IPR005162">
    <property type="entry name" value="Retrotrans_gag_dom"/>
</dbReference>
<dbReference type="Pfam" id="PF03732">
    <property type="entry name" value="Retrotrans_gag"/>
    <property type="match status" value="1"/>
</dbReference>
<feature type="compositionally biased region" description="Basic and acidic residues" evidence="1">
    <location>
        <begin position="676"/>
        <end position="685"/>
    </location>
</feature>
<organism evidence="5 6">
    <name type="scientific">Mucuna pruriens</name>
    <name type="common">Velvet bean</name>
    <name type="synonym">Dolichos pruriens</name>
    <dbReference type="NCBI Taxonomy" id="157652"/>
    <lineage>
        <taxon>Eukaryota</taxon>
        <taxon>Viridiplantae</taxon>
        <taxon>Streptophyta</taxon>
        <taxon>Embryophyta</taxon>
        <taxon>Tracheophyta</taxon>
        <taxon>Spermatophyta</taxon>
        <taxon>Magnoliopsida</taxon>
        <taxon>eudicotyledons</taxon>
        <taxon>Gunneridae</taxon>
        <taxon>Pentapetalae</taxon>
        <taxon>rosids</taxon>
        <taxon>fabids</taxon>
        <taxon>Fabales</taxon>
        <taxon>Fabaceae</taxon>
        <taxon>Papilionoideae</taxon>
        <taxon>50 kb inversion clade</taxon>
        <taxon>NPAAA clade</taxon>
        <taxon>indigoferoid/millettioid clade</taxon>
        <taxon>Phaseoleae</taxon>
        <taxon>Mucuna</taxon>
    </lineage>
</organism>
<evidence type="ECO:0000259" key="4">
    <source>
        <dbReference type="Pfam" id="PF24626"/>
    </source>
</evidence>
<gene>
    <name evidence="5" type="ORF">CR513_03318</name>
</gene>
<feature type="domain" description="Tf2-1-like SH3-like" evidence="4">
    <location>
        <begin position="331"/>
        <end position="392"/>
    </location>
</feature>
<dbReference type="InterPro" id="IPR043128">
    <property type="entry name" value="Rev_trsase/Diguanyl_cyclase"/>
</dbReference>
<dbReference type="PANTHER" id="PTHR35046">
    <property type="entry name" value="ZINC KNUCKLE (CCHC-TYPE) FAMILY PROTEIN"/>
    <property type="match status" value="1"/>
</dbReference>
<dbReference type="OrthoDB" id="1934635at2759"/>